<dbReference type="AlphaFoldDB" id="A0AAV8ZET8"/>
<gene>
    <name evidence="1" type="ORF">NQ318_021322</name>
</gene>
<proteinExistence type="predicted"/>
<protein>
    <submittedName>
        <fullName evidence="1">Uncharacterized protein</fullName>
    </submittedName>
</protein>
<comment type="caution">
    <text evidence="1">The sequence shown here is derived from an EMBL/GenBank/DDBJ whole genome shotgun (WGS) entry which is preliminary data.</text>
</comment>
<dbReference type="EMBL" id="JAPWTK010000004">
    <property type="protein sequence ID" value="KAJ8961722.1"/>
    <property type="molecule type" value="Genomic_DNA"/>
</dbReference>
<dbReference type="SUPFAM" id="SSF50814">
    <property type="entry name" value="Lipocalins"/>
    <property type="match status" value="1"/>
</dbReference>
<name>A0AAV8ZET8_9CUCU</name>
<dbReference type="Gene3D" id="2.40.128.20">
    <property type="match status" value="1"/>
</dbReference>
<dbReference type="InterPro" id="IPR012674">
    <property type="entry name" value="Calycin"/>
</dbReference>
<keyword evidence="2" id="KW-1185">Reference proteome</keyword>
<reference evidence="1" key="1">
    <citation type="journal article" date="2023" name="Insect Mol. Biol.">
        <title>Genome sequencing provides insights into the evolution of gene families encoding plant cell wall-degrading enzymes in longhorned beetles.</title>
        <authorList>
            <person name="Shin N.R."/>
            <person name="Okamura Y."/>
            <person name="Kirsch R."/>
            <person name="Pauchet Y."/>
        </authorList>
    </citation>
    <scope>NUCLEOTIDE SEQUENCE</scope>
    <source>
        <strain evidence="1">AMC_N1</strain>
    </source>
</reference>
<organism evidence="1 2">
    <name type="scientific">Aromia moschata</name>
    <dbReference type="NCBI Taxonomy" id="1265417"/>
    <lineage>
        <taxon>Eukaryota</taxon>
        <taxon>Metazoa</taxon>
        <taxon>Ecdysozoa</taxon>
        <taxon>Arthropoda</taxon>
        <taxon>Hexapoda</taxon>
        <taxon>Insecta</taxon>
        <taxon>Pterygota</taxon>
        <taxon>Neoptera</taxon>
        <taxon>Endopterygota</taxon>
        <taxon>Coleoptera</taxon>
        <taxon>Polyphaga</taxon>
        <taxon>Cucujiformia</taxon>
        <taxon>Chrysomeloidea</taxon>
        <taxon>Cerambycidae</taxon>
        <taxon>Cerambycinae</taxon>
        <taxon>Callichromatini</taxon>
        <taxon>Aromia</taxon>
    </lineage>
</organism>
<dbReference type="Proteomes" id="UP001162162">
    <property type="component" value="Unassembled WGS sequence"/>
</dbReference>
<evidence type="ECO:0000313" key="2">
    <source>
        <dbReference type="Proteomes" id="UP001162162"/>
    </source>
</evidence>
<sequence>MVQIAGKYELVDSKNFLKVLLSGGIPEDKAKLAENITTVLDVTIDGNKVRLQSDEKLNNHVTELILGQEVDEKFSSYTLKTIAKLDGNVINVESKEDGKPTRTRIYRFTDSGLEIEYNSVKDNYTAKRVYKRI</sequence>
<evidence type="ECO:0000313" key="1">
    <source>
        <dbReference type="EMBL" id="KAJ8961722.1"/>
    </source>
</evidence>
<accession>A0AAV8ZET8</accession>